<dbReference type="SUPFAM" id="SSF47769">
    <property type="entry name" value="SAM/Pointed domain"/>
    <property type="match status" value="1"/>
</dbReference>
<feature type="compositionally biased region" description="Basic and acidic residues" evidence="3">
    <location>
        <begin position="1497"/>
        <end position="1509"/>
    </location>
</feature>
<keyword evidence="6" id="KW-1185">Reference proteome</keyword>
<accession>A0A830HMP7</accession>
<comment type="caution">
    <text evidence="2">Lacks conserved residue(s) required for the propagation of feature annotation.</text>
</comment>
<feature type="compositionally biased region" description="Basic and acidic residues" evidence="3">
    <location>
        <begin position="1006"/>
        <end position="1016"/>
    </location>
</feature>
<dbReference type="Proteomes" id="UP000660262">
    <property type="component" value="Unassembled WGS sequence"/>
</dbReference>
<comment type="caution">
    <text evidence="5">The sequence shown here is derived from an EMBL/GenBank/DDBJ whole genome shotgun (WGS) entry which is preliminary data.</text>
</comment>
<dbReference type="PANTHER" id="PTHR13037:SF24">
    <property type="entry name" value="POLYCOMB PROTEIN PCL-RELATED"/>
    <property type="match status" value="1"/>
</dbReference>
<feature type="region of interest" description="Disordered" evidence="3">
    <location>
        <begin position="1462"/>
        <end position="1572"/>
    </location>
</feature>
<feature type="region of interest" description="Disordered" evidence="3">
    <location>
        <begin position="614"/>
        <end position="635"/>
    </location>
</feature>
<evidence type="ECO:0000256" key="1">
    <source>
        <dbReference type="ARBA" id="ARBA00022581"/>
    </source>
</evidence>
<dbReference type="OrthoDB" id="300641at2759"/>
<dbReference type="InterPro" id="IPR001368">
    <property type="entry name" value="TNFR/NGFR_Cys_rich_reg"/>
</dbReference>
<dbReference type="Gene3D" id="4.10.470.20">
    <property type="match status" value="1"/>
</dbReference>
<evidence type="ECO:0000313" key="5">
    <source>
        <dbReference type="EMBL" id="GHP07885.1"/>
    </source>
</evidence>
<keyword evidence="1" id="KW-0945">Host-virus interaction</keyword>
<dbReference type="CDD" id="cd00185">
    <property type="entry name" value="TNFRSF"/>
    <property type="match status" value="1"/>
</dbReference>
<evidence type="ECO:0000256" key="3">
    <source>
        <dbReference type="SAM" id="MobiDB-lite"/>
    </source>
</evidence>
<feature type="region of interest" description="Disordered" evidence="3">
    <location>
        <begin position="989"/>
        <end position="1088"/>
    </location>
</feature>
<feature type="region of interest" description="Disordered" evidence="3">
    <location>
        <begin position="117"/>
        <end position="137"/>
    </location>
</feature>
<organism evidence="5 6">
    <name type="scientific">Pycnococcus provasolii</name>
    <dbReference type="NCBI Taxonomy" id="41880"/>
    <lineage>
        <taxon>Eukaryota</taxon>
        <taxon>Viridiplantae</taxon>
        <taxon>Chlorophyta</taxon>
        <taxon>Pseudoscourfieldiophyceae</taxon>
        <taxon>Pseudoscourfieldiales</taxon>
        <taxon>Pycnococcaceae</taxon>
        <taxon>Pycnococcus</taxon>
    </lineage>
</organism>
<feature type="compositionally biased region" description="Acidic residues" evidence="3">
    <location>
        <begin position="1552"/>
        <end position="1567"/>
    </location>
</feature>
<dbReference type="EMBL" id="BNJQ01000018">
    <property type="protein sequence ID" value="GHP07885.1"/>
    <property type="molecule type" value="Genomic_DNA"/>
</dbReference>
<dbReference type="Gene3D" id="1.10.150.50">
    <property type="entry name" value="Transcription Factor, Ets-1"/>
    <property type="match status" value="1"/>
</dbReference>
<proteinExistence type="predicted"/>
<dbReference type="PANTHER" id="PTHR13037">
    <property type="entry name" value="FORMIN"/>
    <property type="match status" value="1"/>
</dbReference>
<name>A0A830HMP7_9CHLO</name>
<evidence type="ECO:0000313" key="6">
    <source>
        <dbReference type="Proteomes" id="UP000660262"/>
    </source>
</evidence>
<dbReference type="SMART" id="SM00454">
    <property type="entry name" value="SAM"/>
    <property type="match status" value="2"/>
</dbReference>
<protein>
    <recommendedName>
        <fullName evidence="4">TNFR-Cys domain-containing protein</fullName>
    </recommendedName>
</protein>
<evidence type="ECO:0000256" key="2">
    <source>
        <dbReference type="PROSITE-ProRule" id="PRU00206"/>
    </source>
</evidence>
<feature type="compositionally biased region" description="Low complexity" evidence="3">
    <location>
        <begin position="1018"/>
        <end position="1083"/>
    </location>
</feature>
<sequence length="1632" mass="174576">MLHEQIQKMCCEFSSGFRRGAVTKTHVAFTQICKLILITTCLVCVEGSCYAPSFWCSFGDVRCSSSSREGSSRCCDSDSECNYCRSGCPDSWRGDNECDSACDYSVCNYDNGDCRSPPPPSPPPPSPPPPSPPPTGAACDISGSTRSDIDGRYYKDASQTCGGNAVYFNPDDSRYLFFAISGTWKDRWWIASGSTEECSDTGLMYSRYSEAPQYPHWIPHGSRWRVVQHLDNSWNDNYDVRITCSTEPTAPSPPPAPCSSWKPSNSEYTTGAGSSCQWQCRAGYYKSGDSCNQCETSSCSAAGFRRETCSNAGRTSPAQCNIPCDNYMPSNGEYSGGAEPQGSCPWQCKAGYYKSGNSCVACKTSCPQGQFLGGQSCPAGSTYDTRTCSSCSSSCSTGEYLTGCSGSNQGSCTACPTCDPGEYRQGCTGTNSGSCASCPSDSCGTGQYLDGCGGVSSGTCQTCPSCGANQFRSNCGGTSQGVCQSCNPSLCAPGQYLSGCGGTSRGICQTCTNLPSNARFTSFGSMNDPSSCQWECINGAERVGDTCAMGCTLDSGVTIKNDETDSRVSFEAQVVESDAECKNETQTRTCKAGSFTAFDGTFFYDTCAKKCKTESGEDVRPGDSASRNMYSQQSVPSGTACSTVLQVQTKTCNDGNLDKEWSGDDKIYKYNQCEGECAPGCAHEMRGNGQSDGVCNVASCCYDDGEVTTAEYAKSPPSCDSSMPWYKLQNDNDLKPADALEHIQSYYIPYLKQAQSEDIRELLGNIEMYRKQYHYDTLRTSDIDVSKMVSNPPTHAELINLKAKFDKEVQNDISRQGQKGSTMTVAYTIMRQQQPSVFEELITSPRKETSFTIPAPEISRYYNVRMRTVRAYVYPLLTTSSSSSFTVSVNLVKGGASSFFNDDRVLMQFVHQSPKPYLFKYKADTCETVSAPQIDEENTYIKFSPYGSWTLSVTGMRSEELSRIENIRVEFEISYDQYRDFPEVSPMFANDRVNPSDVDSVPVGADRTKYCERSETKTASADSGGVSTTTTAASSASLTTTTQASSPAPSGSPGLPDSSITTSTTTTTASAVSVTTTTSSPSSAEKRSVETSVQLVGLNKASFDAAAQQKFQRGVADTLGDSVSATDVEILAVNEIPTAGGRRLLLQTSPTSSSSALDINFRVNGFESQQEANAAAESFESKVKDGSFVGNLKSLGIPVISVNLITQVNVYIINPGGNPSTGASSPTPSAAPEGGDGGGGSDMMSAVGGAVGASLAILLSVVAYKICRRDFRKLSEEREKRASWTKVAPGSSSNQVDIVEDGDDVEGAAAHFSSSTKPTTGVVMGVPAADAPPAANSSDIMGAQNADSKLLRRKSFRTDIPLAKWNNDNVAHFIASLDMDPTTFEQNSVQGSDLIELDEATLVGDLGLKPFQAKKLVKEIAKMGDRFAPPSNDQTHGTAAPSTLESHALASPVQSPYLEPAVVVESPPPSPALLAPADEDVVQQQQEPASIPPALSQEEKLAPMDEEKAAVWPPPPPPENFFSEQPPAPAPPTTTQEGVAAQDEHDQAATQQEEEEEAVLREVEEDVVSSPASDAVTAILEASRLDDKYRQPLLDLGIAAASDLKDVVEEDLDSMGMTKLEKRRFLAAVSEL</sequence>
<gene>
    <name evidence="5" type="ORF">PPROV_000662700</name>
</gene>
<feature type="compositionally biased region" description="Pro residues" evidence="3">
    <location>
        <begin position="117"/>
        <end position="135"/>
    </location>
</feature>
<reference evidence="5" key="1">
    <citation type="submission" date="2020-10" db="EMBL/GenBank/DDBJ databases">
        <title>Unveiling of a novel bifunctional photoreceptor, Dualchrome1, isolated from a cosmopolitan green alga.</title>
        <authorList>
            <person name="Suzuki S."/>
            <person name="Kawachi M."/>
        </authorList>
    </citation>
    <scope>NUCLEOTIDE SEQUENCE</scope>
    <source>
        <strain evidence="5">NIES 2893</strain>
    </source>
</reference>
<dbReference type="InterPro" id="IPR001660">
    <property type="entry name" value="SAM"/>
</dbReference>
<feature type="domain" description="TNFR-Cys" evidence="4">
    <location>
        <begin position="394"/>
        <end position="435"/>
    </location>
</feature>
<dbReference type="InterPro" id="IPR013761">
    <property type="entry name" value="SAM/pointed_sf"/>
</dbReference>
<feature type="compositionally biased region" description="Low complexity" evidence="3">
    <location>
        <begin position="1219"/>
        <end position="1233"/>
    </location>
</feature>
<feature type="compositionally biased region" description="Polar residues" evidence="3">
    <location>
        <begin position="625"/>
        <end position="635"/>
    </location>
</feature>
<dbReference type="PROSITE" id="PS50050">
    <property type="entry name" value="TNFR_NGFR_2"/>
    <property type="match status" value="1"/>
</dbReference>
<feature type="repeat" description="TNFR-Cys" evidence="2">
    <location>
        <begin position="394"/>
        <end position="435"/>
    </location>
</feature>
<evidence type="ECO:0000259" key="4">
    <source>
        <dbReference type="PROSITE" id="PS50050"/>
    </source>
</evidence>
<feature type="region of interest" description="Disordered" evidence="3">
    <location>
        <begin position="1219"/>
        <end position="1242"/>
    </location>
</feature>